<evidence type="ECO:0000313" key="4">
    <source>
        <dbReference type="Proteomes" id="UP000267251"/>
    </source>
</evidence>
<keyword evidence="2" id="KW-0472">Membrane</keyword>
<keyword evidence="2" id="KW-1133">Transmembrane helix</keyword>
<name>A0A4V1IYP4_9FUNG</name>
<gene>
    <name evidence="3" type="ORF">BJ684DRAFT_14466</name>
</gene>
<feature type="region of interest" description="Disordered" evidence="1">
    <location>
        <begin position="1"/>
        <end position="20"/>
    </location>
</feature>
<organism evidence="3 4">
    <name type="scientific">Piptocephalis cylindrospora</name>
    <dbReference type="NCBI Taxonomy" id="1907219"/>
    <lineage>
        <taxon>Eukaryota</taxon>
        <taxon>Fungi</taxon>
        <taxon>Fungi incertae sedis</taxon>
        <taxon>Zoopagomycota</taxon>
        <taxon>Zoopagomycotina</taxon>
        <taxon>Zoopagomycetes</taxon>
        <taxon>Zoopagales</taxon>
        <taxon>Piptocephalidaceae</taxon>
        <taxon>Piptocephalis</taxon>
    </lineage>
</organism>
<reference evidence="4" key="1">
    <citation type="journal article" date="2018" name="Nat. Microbiol.">
        <title>Leveraging single-cell genomics to expand the fungal tree of life.</title>
        <authorList>
            <person name="Ahrendt S.R."/>
            <person name="Quandt C.A."/>
            <person name="Ciobanu D."/>
            <person name="Clum A."/>
            <person name="Salamov A."/>
            <person name="Andreopoulos B."/>
            <person name="Cheng J.F."/>
            <person name="Woyke T."/>
            <person name="Pelin A."/>
            <person name="Henrissat B."/>
            <person name="Reynolds N.K."/>
            <person name="Benny G.L."/>
            <person name="Smith M.E."/>
            <person name="James T.Y."/>
            <person name="Grigoriev I.V."/>
        </authorList>
    </citation>
    <scope>NUCLEOTIDE SEQUENCE [LARGE SCALE GENOMIC DNA]</scope>
</reference>
<dbReference type="AlphaFoldDB" id="A0A4V1IYP4"/>
<feature type="transmembrane region" description="Helical" evidence="2">
    <location>
        <begin position="133"/>
        <end position="156"/>
    </location>
</feature>
<dbReference type="OrthoDB" id="2158148at2759"/>
<sequence>MPSSKIPNPPPPLPCSSPPLPSIPSLSPAEALERIDAAFEHMDSMYGASFRDFLRDPTTAAYCAQRIRPLTQSMDLATTATGLRYLLGPWPTTARVTFLRTLFHDAFPEAAGALYAAILWPTERGCECASVEVVALAAGILLGTPLPSAILFLWVWRRICGLDDIHEVVRQVGSILRWDPADLHTAHSLLQSLDVDRRYGNVD</sequence>
<dbReference type="EMBL" id="KZ987744">
    <property type="protein sequence ID" value="RKP15269.1"/>
    <property type="molecule type" value="Genomic_DNA"/>
</dbReference>
<evidence type="ECO:0000256" key="2">
    <source>
        <dbReference type="SAM" id="Phobius"/>
    </source>
</evidence>
<proteinExistence type="predicted"/>
<keyword evidence="2" id="KW-0812">Transmembrane</keyword>
<keyword evidence="4" id="KW-1185">Reference proteome</keyword>
<protein>
    <submittedName>
        <fullName evidence="3">Uncharacterized protein</fullName>
    </submittedName>
</protein>
<feature type="compositionally biased region" description="Pro residues" evidence="1">
    <location>
        <begin position="7"/>
        <end position="20"/>
    </location>
</feature>
<dbReference type="Proteomes" id="UP000267251">
    <property type="component" value="Unassembled WGS sequence"/>
</dbReference>
<evidence type="ECO:0000256" key="1">
    <source>
        <dbReference type="SAM" id="MobiDB-lite"/>
    </source>
</evidence>
<evidence type="ECO:0000313" key="3">
    <source>
        <dbReference type="EMBL" id="RKP15269.1"/>
    </source>
</evidence>
<accession>A0A4V1IYP4</accession>